<dbReference type="EMBL" id="MU274942">
    <property type="protein sequence ID" value="KAI0084451.1"/>
    <property type="molecule type" value="Genomic_DNA"/>
</dbReference>
<protein>
    <submittedName>
        <fullName evidence="1">Uncharacterized protein</fullName>
    </submittedName>
</protein>
<dbReference type="Proteomes" id="UP001055072">
    <property type="component" value="Unassembled WGS sequence"/>
</dbReference>
<name>A0ACB8TR43_9APHY</name>
<gene>
    <name evidence="1" type="ORF">BDY19DRAFT_997670</name>
</gene>
<evidence type="ECO:0000313" key="1">
    <source>
        <dbReference type="EMBL" id="KAI0084451.1"/>
    </source>
</evidence>
<proteinExistence type="predicted"/>
<accession>A0ACB8TR43</accession>
<keyword evidence="2" id="KW-1185">Reference proteome</keyword>
<reference evidence="1" key="1">
    <citation type="journal article" date="2021" name="Environ. Microbiol.">
        <title>Gene family expansions and transcriptome signatures uncover fungal adaptations to wood decay.</title>
        <authorList>
            <person name="Hage H."/>
            <person name="Miyauchi S."/>
            <person name="Viragh M."/>
            <person name="Drula E."/>
            <person name="Min B."/>
            <person name="Chaduli D."/>
            <person name="Navarro D."/>
            <person name="Favel A."/>
            <person name="Norest M."/>
            <person name="Lesage-Meessen L."/>
            <person name="Balint B."/>
            <person name="Merenyi Z."/>
            <person name="de Eugenio L."/>
            <person name="Morin E."/>
            <person name="Martinez A.T."/>
            <person name="Baldrian P."/>
            <person name="Stursova M."/>
            <person name="Martinez M.J."/>
            <person name="Novotny C."/>
            <person name="Magnuson J.K."/>
            <person name="Spatafora J.W."/>
            <person name="Maurice S."/>
            <person name="Pangilinan J."/>
            <person name="Andreopoulos W."/>
            <person name="LaButti K."/>
            <person name="Hundley H."/>
            <person name="Na H."/>
            <person name="Kuo A."/>
            <person name="Barry K."/>
            <person name="Lipzen A."/>
            <person name="Henrissat B."/>
            <person name="Riley R."/>
            <person name="Ahrendt S."/>
            <person name="Nagy L.G."/>
            <person name="Grigoriev I.V."/>
            <person name="Martin F."/>
            <person name="Rosso M.N."/>
        </authorList>
    </citation>
    <scope>NUCLEOTIDE SEQUENCE</scope>
    <source>
        <strain evidence="1">CBS 384.51</strain>
    </source>
</reference>
<sequence>MAAAVLPSPKLSNVHVPDRTFHMSPSMSVEASTSRVVASSSSRPQPSASHIHPSPPVESKPSTTFSRFRTSLEQTLRTTGKSRGRQSLDGSGTITPSSPGKGKDKASDESMAAKERSKSSMLSKVSFRRPGGKEINNVSSSGQASEAGVRSEAVAKVERDRDKTKVREAGYTSFQTPSLRQASMSSPTLHLSSQPFQSPYSPFALPASSASNVAALVSPPRAKRVNARDLTISTKDISGPAPLVPRKDARSPTNAISADQKIIRGRPSQPQVPTAGPSRERASLDSTRPETPTRRARGGARSPDLSPPSPSPRSGHLAQTASRRAAANTTHLPLTTPPASPTAARPLSPSQARSSSRTPTYRAHPSASSSNLHLPLSSSPPTPATPIRRSSDNQRVNFSSSPTPGRAASPTTPVRIRAVSPTQRNYSHNLAQIRSINSSNTSLATTATSEHRELVRTASSLLIKEMLKPPAQSGLDPLVYEEVEVRLRSLARLERVWGKSGSSFMGSVTQLSAAGSGLSGLGAGGEERERRHFGEALRDGYVLCQLVNKLEPGHIPRVDRREDGFVRTSNVTKFLAACSQVGVSREELFHRDDLIESTPDSMARVAKCIIALLRVNEFPATKGKIIQGGQLQRPGNSPYGTGTLSRAASSTPNLSLQRSISPVAMSTPNGRKRISPSGPSLPTLRSDSPGDSDSDGSKTAGELGSKHETSDVEVENRFPVPKPPARSPLRPRGPSVERVSVADSTRASIGDSVRASFADSVVPSSPVRQSLAQSLASSQTTDTTAMSSLLDIRSRRSSDAQNSKFGTLRTMTTEATSFVPSENPSLSPTEAKAITSYLAEELKRPLEPPRPLFGRERRPSETAVVDLMRVVEESEEGSSSAKANKRSKTPESPVPVPRPKLQLGKGKWPDDFFSALPSNSPSPVSALGDDDEPSSSSLSVSQPSRLSASPPRKLAIVGGSRGNESIESLPQFPRRPTHRARHSVDTPGLLPKEALLRRDSSPDTSVSPNPRIMLRRSSTKTGAANRNGMYIARAECEDSPVGETSVPFPRTVSGEHSTPPQPQGVHFPPELAKVSSGAPSSSSEDRARQPRGRFQSEIDGASSRRKPRPNSYDDAGSKPGRSRFESMVNLGSPSGPTSASDLMRGDGSAVRKTLIVREDGKLATQFQLGNCIGRGQFGVVYRALNLNSGQTVAVKRIGLTGLKEEEIAQLMREVDLVKSLSHPSIVKYEGMARDDDTLSIVLEYAENGSLGQTLKAFGKLNEKLVAGYVVKILEGLHYLHQSDVVHCDLKAANILTTKTGNVKLSDFGVSLNLRAMERDMPDVAGTPNWMAPEVIELKGASTKSDIWSLACTVIELLTGRPPYGEIANTMSVMFRIVEDDMPPLPEGASELLKDFLKQCFQKDSKMRPDAEMLCEHEWLKQNWAAGKDLRPQDSIPFLRRVSMDMQKSEVIKYLAKIEMPESERESTPEITPNSPLQQRMSNDLESISPRDHSFVKTTFHKPVVCRVCQLEVKRSAVLCSHCSLIAHSKCQHNAPPTCDLRSQLLLYAQYAEGGTPVSPNSAFSSPLEGLAPFMGPASPSTPISDAGVSARNSTDSHGLLSSPPISSPPPLHPPSAFKVLGAFKRSRSFLLNKDGDSSSPARSGTASPTPSHQPHRQLSRKISLLGRHHHAPPPSVTTASERPSSIASSTASPRNSSLRSGTTNSHSKTRPETVRRQSTTISIVETDVSVGERTDRDRRLSRMTTGSFSATSMSVVNPDDAQSMDLPGDFPGASSVSTARDKRRDGAKADKSGCLVQ</sequence>
<organism evidence="1 2">
    <name type="scientific">Irpex rosettiformis</name>
    <dbReference type="NCBI Taxonomy" id="378272"/>
    <lineage>
        <taxon>Eukaryota</taxon>
        <taxon>Fungi</taxon>
        <taxon>Dikarya</taxon>
        <taxon>Basidiomycota</taxon>
        <taxon>Agaricomycotina</taxon>
        <taxon>Agaricomycetes</taxon>
        <taxon>Polyporales</taxon>
        <taxon>Irpicaceae</taxon>
        <taxon>Irpex</taxon>
    </lineage>
</organism>
<comment type="caution">
    <text evidence="1">The sequence shown here is derived from an EMBL/GenBank/DDBJ whole genome shotgun (WGS) entry which is preliminary data.</text>
</comment>
<evidence type="ECO:0000313" key="2">
    <source>
        <dbReference type="Proteomes" id="UP001055072"/>
    </source>
</evidence>